<feature type="chain" id="PRO_5007458022" evidence="1">
    <location>
        <begin position="19"/>
        <end position="237"/>
    </location>
</feature>
<accession>A0A133NKC1</accession>
<feature type="signal peptide" evidence="1">
    <location>
        <begin position="1"/>
        <end position="18"/>
    </location>
</feature>
<dbReference type="PATRIC" id="fig|134605.3.peg.166"/>
<dbReference type="STRING" id="134605.HMPREF3206_00164"/>
<evidence type="ECO:0000313" key="3">
    <source>
        <dbReference type="Proteomes" id="UP000070617"/>
    </source>
</evidence>
<gene>
    <name evidence="2" type="ORF">HMPREF3206_00164</name>
</gene>
<dbReference type="InterPro" id="IPR036465">
    <property type="entry name" value="vWFA_dom_sf"/>
</dbReference>
<dbReference type="SUPFAM" id="SSF53300">
    <property type="entry name" value="vWA-like"/>
    <property type="match status" value="1"/>
</dbReference>
<dbReference type="Proteomes" id="UP000070617">
    <property type="component" value="Unassembled WGS sequence"/>
</dbReference>
<protein>
    <submittedName>
        <fullName evidence="2">von Willebrand factor type A domain protein</fullName>
    </submittedName>
</protein>
<dbReference type="Gene3D" id="3.40.50.410">
    <property type="entry name" value="von Willebrand factor, type A domain"/>
    <property type="match status" value="1"/>
</dbReference>
<dbReference type="PROSITE" id="PS51257">
    <property type="entry name" value="PROKAR_LIPOPROTEIN"/>
    <property type="match status" value="1"/>
</dbReference>
<comment type="caution">
    <text evidence="2">The sequence shown here is derived from an EMBL/GenBank/DDBJ whole genome shotgun (WGS) entry which is preliminary data.</text>
</comment>
<reference evidence="3" key="1">
    <citation type="submission" date="2016-01" db="EMBL/GenBank/DDBJ databases">
        <authorList>
            <person name="Mitreva M."/>
            <person name="Pepin K.H."/>
            <person name="Mihindukulasuriya K.A."/>
            <person name="Fulton R."/>
            <person name="Fronick C."/>
            <person name="O'Laughlin M."/>
            <person name="Miner T."/>
            <person name="Herter B."/>
            <person name="Rosa B.A."/>
            <person name="Cordes M."/>
            <person name="Tomlinson C."/>
            <person name="Wollam A."/>
            <person name="Palsikar V.B."/>
            <person name="Mardis E.R."/>
            <person name="Wilson R.K."/>
        </authorList>
    </citation>
    <scope>NUCLEOTIDE SEQUENCE [LARGE SCALE GENOMIC DNA]</scope>
    <source>
        <strain evidence="3">CMW8396</strain>
    </source>
</reference>
<dbReference type="EMBL" id="LRPX01000006">
    <property type="protein sequence ID" value="KXA16742.1"/>
    <property type="molecule type" value="Genomic_DNA"/>
</dbReference>
<organism evidence="2 3">
    <name type="scientific">Fusobacterium equinum</name>
    <dbReference type="NCBI Taxonomy" id="134605"/>
    <lineage>
        <taxon>Bacteria</taxon>
        <taxon>Fusobacteriati</taxon>
        <taxon>Fusobacteriota</taxon>
        <taxon>Fusobacteriia</taxon>
        <taxon>Fusobacteriales</taxon>
        <taxon>Fusobacteriaceae</taxon>
        <taxon>Fusobacterium</taxon>
    </lineage>
</organism>
<keyword evidence="1" id="KW-0732">Signal</keyword>
<keyword evidence="3" id="KW-1185">Reference proteome</keyword>
<proteinExistence type="predicted"/>
<evidence type="ECO:0000313" key="2">
    <source>
        <dbReference type="EMBL" id="KXA16742.1"/>
    </source>
</evidence>
<dbReference type="RefSeq" id="WP_060793289.1">
    <property type="nucleotide sequence ID" value="NZ_KQ956512.1"/>
</dbReference>
<dbReference type="AlphaFoldDB" id="A0A133NKC1"/>
<evidence type="ECO:0000256" key="1">
    <source>
        <dbReference type="SAM" id="SignalP"/>
    </source>
</evidence>
<sequence>MKKILLGILLAFSLVACANGTTKKEVKAKNIELVFILDRSGSMFGLEKDTIGGYNSMLQKQKEQTGDVFVTTVLFDDYYEMLYHHKNIKELPNMTEKEYFVRGSTALYDAIGKTIVNVDREQELAEKKVDQVLFIITTDGMENASQEFTAKQVRALIEKQKKEKKWEFLFLGANIDAEETAAQFGISKEKAVNYHADSLGTQKNYKVLGEAVLQMRSGQQLKKEWKQEIEEDYKNRK</sequence>
<name>A0A133NKC1_9FUSO</name>